<proteinExistence type="predicted"/>
<dbReference type="Proteomes" id="UP000821866">
    <property type="component" value="Chromosome 1"/>
</dbReference>
<evidence type="ECO:0000313" key="2">
    <source>
        <dbReference type="EMBL" id="KAH8039903.1"/>
    </source>
</evidence>
<dbReference type="EMBL" id="JABSTU010000001">
    <property type="protein sequence ID" value="KAH8039903.1"/>
    <property type="molecule type" value="Genomic_DNA"/>
</dbReference>
<organism evidence="2 3">
    <name type="scientific">Rhipicephalus microplus</name>
    <name type="common">Cattle tick</name>
    <name type="synonym">Boophilus microplus</name>
    <dbReference type="NCBI Taxonomy" id="6941"/>
    <lineage>
        <taxon>Eukaryota</taxon>
        <taxon>Metazoa</taxon>
        <taxon>Ecdysozoa</taxon>
        <taxon>Arthropoda</taxon>
        <taxon>Chelicerata</taxon>
        <taxon>Arachnida</taxon>
        <taxon>Acari</taxon>
        <taxon>Parasitiformes</taxon>
        <taxon>Ixodida</taxon>
        <taxon>Ixodoidea</taxon>
        <taxon>Ixodidae</taxon>
        <taxon>Rhipicephalinae</taxon>
        <taxon>Rhipicephalus</taxon>
        <taxon>Boophilus</taxon>
    </lineage>
</organism>
<evidence type="ECO:0000313" key="3">
    <source>
        <dbReference type="Proteomes" id="UP000821866"/>
    </source>
</evidence>
<sequence length="199" mass="21921">MRLSRTTASCSAQSQDSPSADDIRARVVPASSFFILPFITDPPQISARRAATRRQPPSVKQAAPCLELCTDDGARLLIRGKPSAANAITTVPPRRCHRCSKHRRRRRGRACRRRLTPPSSNPLTATSVKMLGLLGLSCSCHFTERPRCFFLSLIAPRPIAVTFARLSSTSATKCIDSVSRCPVCPRDFPVARTVLRHEN</sequence>
<gene>
    <name evidence="2" type="ORF">HPB51_009159</name>
</gene>
<feature type="region of interest" description="Disordered" evidence="1">
    <location>
        <begin position="1"/>
        <end position="22"/>
    </location>
</feature>
<protein>
    <submittedName>
        <fullName evidence="2">Uncharacterized protein</fullName>
    </submittedName>
</protein>
<reference evidence="2" key="2">
    <citation type="submission" date="2021-09" db="EMBL/GenBank/DDBJ databases">
        <authorList>
            <person name="Jia N."/>
            <person name="Wang J."/>
            <person name="Shi W."/>
            <person name="Du L."/>
            <person name="Sun Y."/>
            <person name="Zhan W."/>
            <person name="Jiang J."/>
            <person name="Wang Q."/>
            <person name="Zhang B."/>
            <person name="Ji P."/>
            <person name="Sakyi L.B."/>
            <person name="Cui X."/>
            <person name="Yuan T."/>
            <person name="Jiang B."/>
            <person name="Yang W."/>
            <person name="Lam T.T.-Y."/>
            <person name="Chang Q."/>
            <person name="Ding S."/>
            <person name="Wang X."/>
            <person name="Zhu J."/>
            <person name="Ruan X."/>
            <person name="Zhao L."/>
            <person name="Wei J."/>
            <person name="Que T."/>
            <person name="Du C."/>
            <person name="Cheng J."/>
            <person name="Dai P."/>
            <person name="Han X."/>
            <person name="Huang E."/>
            <person name="Gao Y."/>
            <person name="Liu J."/>
            <person name="Shao H."/>
            <person name="Ye R."/>
            <person name="Li L."/>
            <person name="Wei W."/>
            <person name="Wang X."/>
            <person name="Wang C."/>
            <person name="Huo Q."/>
            <person name="Li W."/>
            <person name="Guo W."/>
            <person name="Chen H."/>
            <person name="Chen S."/>
            <person name="Zhou L."/>
            <person name="Zhou L."/>
            <person name="Ni X."/>
            <person name="Tian J."/>
            <person name="Zhou Y."/>
            <person name="Sheng Y."/>
            <person name="Liu T."/>
            <person name="Pan Y."/>
            <person name="Xia L."/>
            <person name="Li J."/>
            <person name="Zhao F."/>
            <person name="Cao W."/>
        </authorList>
    </citation>
    <scope>NUCLEOTIDE SEQUENCE</scope>
    <source>
        <strain evidence="2">Rmic-2018</strain>
        <tissue evidence="2">Larvae</tissue>
    </source>
</reference>
<keyword evidence="3" id="KW-1185">Reference proteome</keyword>
<feature type="compositionally biased region" description="Low complexity" evidence="1">
    <location>
        <begin position="8"/>
        <end position="20"/>
    </location>
</feature>
<comment type="caution">
    <text evidence="2">The sequence shown here is derived from an EMBL/GenBank/DDBJ whole genome shotgun (WGS) entry which is preliminary data.</text>
</comment>
<accession>A0A9J6F090</accession>
<name>A0A9J6F090_RHIMP</name>
<evidence type="ECO:0000256" key="1">
    <source>
        <dbReference type="SAM" id="MobiDB-lite"/>
    </source>
</evidence>
<dbReference type="AlphaFoldDB" id="A0A9J6F090"/>
<reference evidence="2" key="1">
    <citation type="journal article" date="2020" name="Cell">
        <title>Large-Scale Comparative Analyses of Tick Genomes Elucidate Their Genetic Diversity and Vector Capacities.</title>
        <authorList>
            <consortium name="Tick Genome and Microbiome Consortium (TIGMIC)"/>
            <person name="Jia N."/>
            <person name="Wang J."/>
            <person name="Shi W."/>
            <person name="Du L."/>
            <person name="Sun Y."/>
            <person name="Zhan W."/>
            <person name="Jiang J.F."/>
            <person name="Wang Q."/>
            <person name="Zhang B."/>
            <person name="Ji P."/>
            <person name="Bell-Sakyi L."/>
            <person name="Cui X.M."/>
            <person name="Yuan T.T."/>
            <person name="Jiang B.G."/>
            <person name="Yang W.F."/>
            <person name="Lam T.T."/>
            <person name="Chang Q.C."/>
            <person name="Ding S.J."/>
            <person name="Wang X.J."/>
            <person name="Zhu J.G."/>
            <person name="Ruan X.D."/>
            <person name="Zhao L."/>
            <person name="Wei J.T."/>
            <person name="Ye R.Z."/>
            <person name="Que T.C."/>
            <person name="Du C.H."/>
            <person name="Zhou Y.H."/>
            <person name="Cheng J.X."/>
            <person name="Dai P.F."/>
            <person name="Guo W.B."/>
            <person name="Han X.H."/>
            <person name="Huang E.J."/>
            <person name="Li L.F."/>
            <person name="Wei W."/>
            <person name="Gao Y.C."/>
            <person name="Liu J.Z."/>
            <person name="Shao H.Z."/>
            <person name="Wang X."/>
            <person name="Wang C.C."/>
            <person name="Yang T.C."/>
            <person name="Huo Q.B."/>
            <person name="Li W."/>
            <person name="Chen H.Y."/>
            <person name="Chen S.E."/>
            <person name="Zhou L.G."/>
            <person name="Ni X.B."/>
            <person name="Tian J.H."/>
            <person name="Sheng Y."/>
            <person name="Liu T."/>
            <person name="Pan Y.S."/>
            <person name="Xia L.Y."/>
            <person name="Li J."/>
            <person name="Zhao F."/>
            <person name="Cao W.C."/>
        </authorList>
    </citation>
    <scope>NUCLEOTIDE SEQUENCE</scope>
    <source>
        <strain evidence="2">Rmic-2018</strain>
    </source>
</reference>